<organism evidence="1 2">
    <name type="scientific">Nelumbo nucifera</name>
    <name type="common">Sacred lotus</name>
    <dbReference type="NCBI Taxonomy" id="4432"/>
    <lineage>
        <taxon>Eukaryota</taxon>
        <taxon>Viridiplantae</taxon>
        <taxon>Streptophyta</taxon>
        <taxon>Embryophyta</taxon>
        <taxon>Tracheophyta</taxon>
        <taxon>Spermatophyta</taxon>
        <taxon>Magnoliopsida</taxon>
        <taxon>Proteales</taxon>
        <taxon>Nelumbonaceae</taxon>
        <taxon>Nelumbo</taxon>
    </lineage>
</organism>
<evidence type="ECO:0000313" key="2">
    <source>
        <dbReference type="Proteomes" id="UP000607653"/>
    </source>
</evidence>
<comment type="caution">
    <text evidence="1">The sequence shown here is derived from an EMBL/GenBank/DDBJ whole genome shotgun (WGS) entry which is preliminary data.</text>
</comment>
<reference evidence="1 2" key="1">
    <citation type="journal article" date="2020" name="Mol. Biol. Evol.">
        <title>Distinct Expression and Methylation Patterns for Genes with Different Fates following a Single Whole-Genome Duplication in Flowering Plants.</title>
        <authorList>
            <person name="Shi T."/>
            <person name="Rahmani R.S."/>
            <person name="Gugger P.F."/>
            <person name="Wang M."/>
            <person name="Li H."/>
            <person name="Zhang Y."/>
            <person name="Li Z."/>
            <person name="Wang Q."/>
            <person name="Van de Peer Y."/>
            <person name="Marchal K."/>
            <person name="Chen J."/>
        </authorList>
    </citation>
    <scope>NUCLEOTIDE SEQUENCE [LARGE SCALE GENOMIC DNA]</scope>
    <source>
        <tissue evidence="1">Leaf</tissue>
    </source>
</reference>
<accession>A0A822YKC6</accession>
<name>A0A822YKC6_NELNU</name>
<dbReference type="EMBL" id="DUZY01000003">
    <property type="protein sequence ID" value="DAD31425.1"/>
    <property type="molecule type" value="Genomic_DNA"/>
</dbReference>
<gene>
    <name evidence="1" type="ORF">HUJ06_010276</name>
</gene>
<dbReference type="Proteomes" id="UP000607653">
    <property type="component" value="Unassembled WGS sequence"/>
</dbReference>
<protein>
    <submittedName>
        <fullName evidence="1">Uncharacterized protein</fullName>
    </submittedName>
</protein>
<evidence type="ECO:0000313" key="1">
    <source>
        <dbReference type="EMBL" id="DAD31425.1"/>
    </source>
</evidence>
<proteinExistence type="predicted"/>
<sequence>MGPEDACASPLSYFPPWLQLPVGDGSKECCDSPPRNFPSLLQLSVGDASVSLAGCWVLEH</sequence>
<keyword evidence="2" id="KW-1185">Reference proteome</keyword>
<dbReference type="AlphaFoldDB" id="A0A822YKC6"/>